<organism evidence="2 3">
    <name type="scientific">Patella caerulea</name>
    <name type="common">Rayed Mediterranean limpet</name>
    <dbReference type="NCBI Taxonomy" id="87958"/>
    <lineage>
        <taxon>Eukaryota</taxon>
        <taxon>Metazoa</taxon>
        <taxon>Spiralia</taxon>
        <taxon>Lophotrochozoa</taxon>
        <taxon>Mollusca</taxon>
        <taxon>Gastropoda</taxon>
        <taxon>Patellogastropoda</taxon>
        <taxon>Patelloidea</taxon>
        <taxon>Patellidae</taxon>
        <taxon>Patella</taxon>
    </lineage>
</organism>
<accession>A0AAN8P9C1</accession>
<dbReference type="InterPro" id="IPR050373">
    <property type="entry name" value="Fibrinogen_C-term_domain"/>
</dbReference>
<dbReference type="Gene3D" id="3.90.215.10">
    <property type="entry name" value="Gamma Fibrinogen, chain A, domain 1"/>
    <property type="match status" value="1"/>
</dbReference>
<dbReference type="AlphaFoldDB" id="A0AAN8P9C1"/>
<dbReference type="Pfam" id="PF00147">
    <property type="entry name" value="Fibrinogen_C"/>
    <property type="match status" value="1"/>
</dbReference>
<name>A0AAN8P9C1_PATCE</name>
<dbReference type="InterPro" id="IPR036056">
    <property type="entry name" value="Fibrinogen-like_C"/>
</dbReference>
<evidence type="ECO:0000313" key="3">
    <source>
        <dbReference type="Proteomes" id="UP001347796"/>
    </source>
</evidence>
<dbReference type="Proteomes" id="UP001347796">
    <property type="component" value="Unassembled WGS sequence"/>
</dbReference>
<evidence type="ECO:0000259" key="1">
    <source>
        <dbReference type="PROSITE" id="PS51406"/>
    </source>
</evidence>
<dbReference type="SUPFAM" id="SSF56496">
    <property type="entry name" value="Fibrinogen C-terminal domain-like"/>
    <property type="match status" value="1"/>
</dbReference>
<dbReference type="InterPro" id="IPR002181">
    <property type="entry name" value="Fibrinogen_a/b/g_C_dom"/>
</dbReference>
<dbReference type="EMBL" id="JAZGQO010000014">
    <property type="protein sequence ID" value="KAK6170999.1"/>
    <property type="molecule type" value="Genomic_DNA"/>
</dbReference>
<evidence type="ECO:0000313" key="2">
    <source>
        <dbReference type="EMBL" id="KAK6170999.1"/>
    </source>
</evidence>
<sequence length="328" mass="38022">MLSSSYIKTKIFHEFENCNTGEYNDNFLTEKNVGTGLMCGLWCSLVENCRRFLFDDTKKMCSLFESGENCFIHESIDKKMCYRQKFICNETRCVRCPIGYYGDRCQHIIQDCTDGYERLIAPRKPMMAYIQPSPTGSVLEVKCDFLKYGNTLIVHRDRRCKGYDFNKAWDEYVSGFGYKHSEYWLGLANIYSILQNHDSFQLGFRLDADATLYQAAYQNFNIQNVSNNYKISLGPFSTDPANPIGNAITGSANINGRPFSTYDRDQTNHNCPIRFQGGWWFVNDLVCSQANVIGKRFGTNFEESWHWLGDNGSRPDYDEIQLRLLRKF</sequence>
<reference evidence="2 3" key="1">
    <citation type="submission" date="2024-01" db="EMBL/GenBank/DDBJ databases">
        <title>The genome of the rayed Mediterranean limpet Patella caerulea (Linnaeus, 1758).</title>
        <authorList>
            <person name="Anh-Thu Weber A."/>
            <person name="Halstead-Nussloch G."/>
        </authorList>
    </citation>
    <scope>NUCLEOTIDE SEQUENCE [LARGE SCALE GENOMIC DNA]</scope>
    <source>
        <strain evidence="2">AATW-2023a</strain>
        <tissue evidence="2">Whole specimen</tissue>
    </source>
</reference>
<comment type="caution">
    <text evidence="2">The sequence shown here is derived from an EMBL/GenBank/DDBJ whole genome shotgun (WGS) entry which is preliminary data.</text>
</comment>
<dbReference type="InterPro" id="IPR014716">
    <property type="entry name" value="Fibrinogen_a/b/g_C_1"/>
</dbReference>
<keyword evidence="3" id="KW-1185">Reference proteome</keyword>
<proteinExistence type="predicted"/>
<feature type="domain" description="Fibrinogen C-terminal" evidence="1">
    <location>
        <begin position="103"/>
        <end position="295"/>
    </location>
</feature>
<dbReference type="PROSITE" id="PS51406">
    <property type="entry name" value="FIBRINOGEN_C_2"/>
    <property type="match status" value="1"/>
</dbReference>
<dbReference type="SMART" id="SM00186">
    <property type="entry name" value="FBG"/>
    <property type="match status" value="1"/>
</dbReference>
<dbReference type="GO" id="GO:0005615">
    <property type="term" value="C:extracellular space"/>
    <property type="evidence" value="ECO:0007669"/>
    <property type="project" value="TreeGrafter"/>
</dbReference>
<gene>
    <name evidence="2" type="ORF">SNE40_019266</name>
</gene>
<protein>
    <recommendedName>
        <fullName evidence="1">Fibrinogen C-terminal domain-containing protein</fullName>
    </recommendedName>
</protein>
<dbReference type="PANTHER" id="PTHR19143:SF185">
    <property type="entry name" value="ANGIOPOIETIN-RELATED PROTEIN 5"/>
    <property type="match status" value="1"/>
</dbReference>
<dbReference type="PANTHER" id="PTHR19143">
    <property type="entry name" value="FIBRINOGEN/TENASCIN/ANGIOPOEITIN"/>
    <property type="match status" value="1"/>
</dbReference>